<dbReference type="Proteomes" id="UP000584325">
    <property type="component" value="Unassembled WGS sequence"/>
</dbReference>
<keyword evidence="3" id="KW-0063">Aspartyl esterase</keyword>
<gene>
    <name evidence="7" type="ORF">FCL38_10245</name>
    <name evidence="6" type="ORF">FHS02_003561</name>
</gene>
<feature type="domain" description="Pectinesterase catalytic" evidence="5">
    <location>
        <begin position="452"/>
        <end position="720"/>
    </location>
</feature>
<protein>
    <submittedName>
        <fullName evidence="6">Pectin methylesterase-like acyl-CoA thioesterase</fullName>
    </submittedName>
</protein>
<reference evidence="6 9" key="2">
    <citation type="submission" date="2020-08" db="EMBL/GenBank/DDBJ databases">
        <title>Genomic Encyclopedia of Type Strains, Phase III (KMG-III): the genomes of soil and plant-associated and newly described type strains.</title>
        <authorList>
            <person name="Whitman W."/>
        </authorList>
    </citation>
    <scope>NUCLEOTIDE SEQUENCE [LARGE SCALE GENOMIC DNA]</scope>
    <source>
        <strain evidence="6 9">CECT 7753</strain>
    </source>
</reference>
<dbReference type="Proteomes" id="UP000298763">
    <property type="component" value="Chromosome"/>
</dbReference>
<dbReference type="AlphaFoldDB" id="A0A4P8HQE8"/>
<feature type="signal peptide" evidence="4">
    <location>
        <begin position="1"/>
        <end position="21"/>
    </location>
</feature>
<dbReference type="GO" id="GO:0030599">
    <property type="term" value="F:pectinesterase activity"/>
    <property type="evidence" value="ECO:0007669"/>
    <property type="project" value="InterPro"/>
</dbReference>
<dbReference type="InterPro" id="IPR000070">
    <property type="entry name" value="Pectinesterase_cat"/>
</dbReference>
<evidence type="ECO:0000256" key="4">
    <source>
        <dbReference type="SAM" id="SignalP"/>
    </source>
</evidence>
<dbReference type="EMBL" id="JACHXS010000006">
    <property type="protein sequence ID" value="MBB3222738.1"/>
    <property type="molecule type" value="Genomic_DNA"/>
</dbReference>
<comment type="similarity">
    <text evidence="1">Belongs to the pectinesterase family.</text>
</comment>
<evidence type="ECO:0000313" key="7">
    <source>
        <dbReference type="EMBL" id="QCP10768.1"/>
    </source>
</evidence>
<dbReference type="PANTHER" id="PTHR31321:SF57">
    <property type="entry name" value="PECTINESTERASE 53-RELATED"/>
    <property type="match status" value="1"/>
</dbReference>
<accession>A0A4P8HQE8</accession>
<dbReference type="SUPFAM" id="SSF51126">
    <property type="entry name" value="Pectin lyase-like"/>
    <property type="match status" value="1"/>
</dbReference>
<dbReference type="Gene3D" id="2.60.120.560">
    <property type="entry name" value="Exo-inulinase, domain 1"/>
    <property type="match status" value="1"/>
</dbReference>
<evidence type="ECO:0000313" key="8">
    <source>
        <dbReference type="Proteomes" id="UP000298763"/>
    </source>
</evidence>
<evidence type="ECO:0000259" key="5">
    <source>
        <dbReference type="Pfam" id="PF01095"/>
    </source>
</evidence>
<dbReference type="Gene3D" id="2.160.20.10">
    <property type="entry name" value="Single-stranded right-handed beta-helix, Pectin lyase-like"/>
    <property type="match status" value="1"/>
</dbReference>
<keyword evidence="4" id="KW-0732">Signal</keyword>
<evidence type="ECO:0000256" key="3">
    <source>
        <dbReference type="ARBA" id="ARBA00023085"/>
    </source>
</evidence>
<organism evidence="6 9">
    <name type="scientific">Pseudoduganella umbonata</name>
    <dbReference type="NCBI Taxonomy" id="864828"/>
    <lineage>
        <taxon>Bacteria</taxon>
        <taxon>Pseudomonadati</taxon>
        <taxon>Pseudomonadota</taxon>
        <taxon>Betaproteobacteria</taxon>
        <taxon>Burkholderiales</taxon>
        <taxon>Oxalobacteraceae</taxon>
        <taxon>Telluria group</taxon>
        <taxon>Pseudoduganella</taxon>
    </lineage>
</organism>
<dbReference type="InterPro" id="IPR011050">
    <property type="entry name" value="Pectin_lyase_fold/virulence"/>
</dbReference>
<dbReference type="GO" id="GO:0042545">
    <property type="term" value="P:cell wall modification"/>
    <property type="evidence" value="ECO:0007669"/>
    <property type="project" value="InterPro"/>
</dbReference>
<dbReference type="InterPro" id="IPR012334">
    <property type="entry name" value="Pectin_lyas_fold"/>
</dbReference>
<name>A0A4P8HQE8_9BURK</name>
<keyword evidence="2" id="KW-0378">Hydrolase</keyword>
<evidence type="ECO:0000256" key="2">
    <source>
        <dbReference type="ARBA" id="ARBA00022801"/>
    </source>
</evidence>
<dbReference type="GO" id="GO:0009279">
    <property type="term" value="C:cell outer membrane"/>
    <property type="evidence" value="ECO:0007669"/>
    <property type="project" value="TreeGrafter"/>
</dbReference>
<reference evidence="7 8" key="1">
    <citation type="submission" date="2019-05" db="EMBL/GenBank/DDBJ databases">
        <title>Draft Genome Sequences of Six Type Strains of the Genus Massilia.</title>
        <authorList>
            <person name="Miess H."/>
            <person name="Frediansyhah A."/>
            <person name="Gross H."/>
        </authorList>
    </citation>
    <scope>NUCLEOTIDE SEQUENCE [LARGE SCALE GENOMIC DNA]</scope>
    <source>
        <strain evidence="7 8">DSMZ 26121</strain>
    </source>
</reference>
<dbReference type="EMBL" id="CP040017">
    <property type="protein sequence ID" value="QCP10768.1"/>
    <property type="molecule type" value="Genomic_DNA"/>
</dbReference>
<dbReference type="OrthoDB" id="9804661at2"/>
<proteinExistence type="inferred from homology"/>
<sequence>MQVFGGWMGMVMVAASAAALAAPAADQVVPIEPGAPVHIEPGAPVRIAGEAAADAWVEARFRPLAGQGGDGKLYVVGRYRDEGNWYGAGLSYQPAVGRIQVEIVRMQGGQLTRLKGFGRAAAADGRFHTVRLEMAGSTLATYLDGERITSVTDTALPQAGRFGVVASGSAFEASVPVTGDAMLKPARLALARAPQLAQLTLGDGPLRLDVSALGSYRLAGDPTAAQPAGKPGTFLTAASPPNATAFGAVPFRFTAVAADPALVRAEAGDGSVTLTPLAPGATTVTLASMDDPNVRSVVAVRIAERKAPATAAYRLGGAVTPAIGERGVPYDTPLRLRFDAMPVLGTSGAIRIHRKRDGALADTIHASGEYDRLGYDGQPYRRAVRLQPIAIEGRNAVIHLHSAKLQPDEEYVVTIDDGVFAGRLNGQPFAGIGKEHGWTFRTRAAVPQRATLVVDDDGAADFRTVQGALNHAMRHAARATPVMVDIHNGRYQEQLYLRGKDNLTLRGQSRDGVVIDALNGDGLNPGSGTAQDAQSPGINGGRAIFLVEDADLLTLDTLTIRNSTLRASPGGGQAEAVFFNSEGRLVAKNASFFSEQDTIQVRGYAWFYRTLIAGNVDFIWGNNRAALFEDSEIRTVGDSANSRNGGYLLQARTVSAGDRGFMFVNSRLTHGPGPTGNDVPAGATWLARSPGYAYTWDHIAFIDCRMGPHIAPAGWAGPNAKQPVPNPSLATATAGWREYGTMDLDGKPLDVRQRVHGRVLSADEAKAAYGSRAAYFSGFDGGKGWSPVP</sequence>
<dbReference type="Pfam" id="PF01095">
    <property type="entry name" value="Pectinesterase"/>
    <property type="match status" value="1"/>
</dbReference>
<evidence type="ECO:0000256" key="1">
    <source>
        <dbReference type="ARBA" id="ARBA00008891"/>
    </source>
</evidence>
<keyword evidence="8" id="KW-1185">Reference proteome</keyword>
<evidence type="ECO:0000313" key="6">
    <source>
        <dbReference type="EMBL" id="MBB3222738.1"/>
    </source>
</evidence>
<evidence type="ECO:0000313" key="9">
    <source>
        <dbReference type="Proteomes" id="UP000584325"/>
    </source>
</evidence>
<feature type="chain" id="PRO_5044607339" evidence="4">
    <location>
        <begin position="22"/>
        <end position="789"/>
    </location>
</feature>
<dbReference type="RefSeq" id="WP_137313647.1">
    <property type="nucleotide sequence ID" value="NZ_CP040017.1"/>
</dbReference>
<dbReference type="PANTHER" id="PTHR31321">
    <property type="entry name" value="ACYL-COA THIOESTER HYDROLASE YBHC-RELATED"/>
    <property type="match status" value="1"/>
</dbReference>